<evidence type="ECO:0000256" key="13">
    <source>
        <dbReference type="HAMAP-Rule" id="MF_00036"/>
    </source>
</evidence>
<evidence type="ECO:0000256" key="6">
    <source>
        <dbReference type="ARBA" id="ARBA00022833"/>
    </source>
</evidence>
<keyword evidence="10 13" id="KW-0030">Aminoacyl-tRNA synthetase</keyword>
<reference evidence="15 16" key="1">
    <citation type="submission" date="2017-10" db="EMBL/GenBank/DDBJ databases">
        <title>Sequencing the genomes of 1000 actinobacteria strains.</title>
        <authorList>
            <person name="Klenk H.-P."/>
        </authorList>
    </citation>
    <scope>NUCLEOTIDE SEQUENCE [LARGE SCALE GENOMIC DNA]</scope>
    <source>
        <strain evidence="15 16">DSM 21863</strain>
    </source>
</reference>
<dbReference type="Gene3D" id="3.30.54.20">
    <property type="match status" value="1"/>
</dbReference>
<dbReference type="InterPro" id="IPR002318">
    <property type="entry name" value="Ala-tRNA-lgiase_IIc"/>
</dbReference>
<dbReference type="AlphaFoldDB" id="A0A2A9EXI8"/>
<dbReference type="InterPro" id="IPR023033">
    <property type="entry name" value="Ala_tRNA_ligase_euk/bac"/>
</dbReference>
<evidence type="ECO:0000259" key="14">
    <source>
        <dbReference type="PROSITE" id="PS50860"/>
    </source>
</evidence>
<keyword evidence="7 13" id="KW-0067">ATP-binding</keyword>
<dbReference type="Proteomes" id="UP000224130">
    <property type="component" value="Unassembled WGS sequence"/>
</dbReference>
<feature type="binding site" evidence="13">
    <location>
        <position position="597"/>
    </location>
    <ligand>
        <name>Zn(2+)</name>
        <dbReference type="ChEBI" id="CHEBI:29105"/>
    </ligand>
</feature>
<dbReference type="PROSITE" id="PS50860">
    <property type="entry name" value="AA_TRNA_LIGASE_II_ALA"/>
    <property type="match status" value="1"/>
</dbReference>
<keyword evidence="16" id="KW-1185">Reference proteome</keyword>
<dbReference type="InterPro" id="IPR050058">
    <property type="entry name" value="Ala-tRNA_ligase"/>
</dbReference>
<comment type="function">
    <text evidence="11 13">Catalyzes the attachment of alanine to tRNA(Ala) in a two-step reaction: alanine is first activated by ATP to form Ala-AMP and then transferred to the acceptor end of tRNA(Ala). Also edits incorrectly charged Ser-tRNA(Ala) and Gly-tRNA(Ala) via its editing domain.</text>
</comment>
<gene>
    <name evidence="13" type="primary">alaS</name>
    <name evidence="15" type="ORF">ATJ88_1961</name>
</gene>
<evidence type="ECO:0000256" key="10">
    <source>
        <dbReference type="ARBA" id="ARBA00023146"/>
    </source>
</evidence>
<comment type="caution">
    <text evidence="15">The sequence shown here is derived from an EMBL/GenBank/DDBJ whole genome shotgun (WGS) entry which is preliminary data.</text>
</comment>
<dbReference type="Gene3D" id="2.40.30.130">
    <property type="match status" value="1"/>
</dbReference>
<proteinExistence type="inferred from homology"/>
<dbReference type="PANTHER" id="PTHR11777">
    <property type="entry name" value="ALANYL-TRNA SYNTHETASE"/>
    <property type="match status" value="1"/>
</dbReference>
<dbReference type="NCBIfam" id="TIGR00344">
    <property type="entry name" value="alaS"/>
    <property type="match status" value="1"/>
</dbReference>
<evidence type="ECO:0000256" key="1">
    <source>
        <dbReference type="ARBA" id="ARBA00008226"/>
    </source>
</evidence>
<keyword evidence="5 13" id="KW-0547">Nucleotide-binding</keyword>
<evidence type="ECO:0000313" key="16">
    <source>
        <dbReference type="Proteomes" id="UP000224130"/>
    </source>
</evidence>
<dbReference type="GO" id="GO:0005524">
    <property type="term" value="F:ATP binding"/>
    <property type="evidence" value="ECO:0007669"/>
    <property type="project" value="UniProtKB-UniRule"/>
</dbReference>
<dbReference type="SUPFAM" id="SSF50447">
    <property type="entry name" value="Translation proteins"/>
    <property type="match status" value="1"/>
</dbReference>
<accession>A0A2A9EXI8</accession>
<dbReference type="InterPro" id="IPR018163">
    <property type="entry name" value="Thr/Ala-tRNA-synth_IIc_edit"/>
</dbReference>
<dbReference type="SMART" id="SM00863">
    <property type="entry name" value="tRNA_SAD"/>
    <property type="match status" value="1"/>
</dbReference>
<feature type="binding site" evidence="13">
    <location>
        <position position="700"/>
    </location>
    <ligand>
        <name>Zn(2+)</name>
        <dbReference type="ChEBI" id="CHEBI:29105"/>
    </ligand>
</feature>
<dbReference type="FunFam" id="3.30.54.20:FF:000001">
    <property type="entry name" value="Alanine--tRNA ligase"/>
    <property type="match status" value="1"/>
</dbReference>
<evidence type="ECO:0000256" key="12">
    <source>
        <dbReference type="ARBA" id="ARBA00048300"/>
    </source>
</evidence>
<feature type="binding site" evidence="13">
    <location>
        <position position="593"/>
    </location>
    <ligand>
        <name>Zn(2+)</name>
        <dbReference type="ChEBI" id="CHEBI:29105"/>
    </ligand>
</feature>
<dbReference type="InterPro" id="IPR009000">
    <property type="entry name" value="Transl_B-barrel_sf"/>
</dbReference>
<protein>
    <recommendedName>
        <fullName evidence="13">Alanine--tRNA ligase</fullName>
        <ecNumber evidence="13">6.1.1.7</ecNumber>
    </recommendedName>
    <alternativeName>
        <fullName evidence="13">Alanyl-tRNA synthetase</fullName>
        <shortName evidence="13">AlaRS</shortName>
    </alternativeName>
</protein>
<dbReference type="Gene3D" id="3.10.310.40">
    <property type="match status" value="1"/>
</dbReference>
<dbReference type="Pfam" id="PF01411">
    <property type="entry name" value="tRNA-synt_2c"/>
    <property type="match status" value="1"/>
</dbReference>
<comment type="similarity">
    <text evidence="1 13">Belongs to the class-II aminoacyl-tRNA synthetase family.</text>
</comment>
<dbReference type="GO" id="GO:0004813">
    <property type="term" value="F:alanine-tRNA ligase activity"/>
    <property type="evidence" value="ECO:0007669"/>
    <property type="project" value="UniProtKB-UniRule"/>
</dbReference>
<dbReference type="GO" id="GO:0006419">
    <property type="term" value="P:alanyl-tRNA aminoacylation"/>
    <property type="evidence" value="ECO:0007669"/>
    <property type="project" value="UniProtKB-UniRule"/>
</dbReference>
<dbReference type="Pfam" id="PF02272">
    <property type="entry name" value="DHHA1"/>
    <property type="match status" value="1"/>
</dbReference>
<keyword evidence="13" id="KW-0963">Cytoplasm</keyword>
<name>A0A2A9EXI8_9MICO</name>
<dbReference type="FunFam" id="3.30.980.10:FF:000004">
    <property type="entry name" value="Alanine--tRNA ligase, cytoplasmic"/>
    <property type="match status" value="1"/>
</dbReference>
<sequence>MVPGLPSISLPKDTMRTADIRQRWLDYFASKDHQVVPSVSLVSPDPSILFTIAGMVPFIPYILGTEPAPWPRVASVQKCIRTNDIENVGRTTRHGTFFQMNGNFSFGDYFKAGAIDFAWELLTSEQDKGGYGLDGDRLWVTLWNEDHESYDALTKTIGLDPKHIVRLPREENFWDTGQPGPAGPCAEWHYDRGPAYGPEAEGGTVDPGGDRYLEIWNLVFDQFVRGEGQGKNYPLLGELDQKAIDTGAGLERIAYLLQGKENLYEIDEVYPVISTVEELTGRRYGADPEDDVRMRVIADHVRSALMVIGDGVRPANEGRGYVLRRLIRRAVRAVRLLGVEDEALPLLLPVSKDAMKASYPELEASFDTISQVAYGEEDAFRRTLTAGTTILDTAVQRVKASADGGTAVLGGAEAFQLHDTYGFPIDLTLEMAAEQGVQVDEKAFRDLMAEQKRRARADALAKKTGHADLRAYEHLQKELTTPVEFLGYGDTRAAVHVVGLLVDGTPAPVVSAPADVEVVLDRTPFYAEAGGQLADQGTIVLDGGATIEVDDVQRPIAGLTVHRGRLTDGTVAVGDPGTAAIDTSRRVAISRAHSATHMIHKALHELVGEDRTQAGSENAPSRIRFDFRSPAAVPASALSEIEERVNTRLTENLEVTDATMNIARARELGAMALFGEKYGENVRVVSIGGDWSRELCGGTHVKATGELGRVALLGESSIGSGVRRVDALVGDGAYGFHAKEHALVGQLTGLLNTRPDELADRVGSLLARLKDTEKELATLRQGQLLAVAATLATEAPRVGDVRVVTHDAGEVGSADDLRTLVLDVRGRLGESDPAVVAVAGASNGRPLVVVATNSGARDAGLRAGDFVKAAAATLGGGGGGKPDLAQGGGSDVSAVPAALEGVTAQVKAAVGA</sequence>
<dbReference type="InterPro" id="IPR018165">
    <property type="entry name" value="Ala-tRNA-synth_IIc_core"/>
</dbReference>
<comment type="cofactor">
    <cofactor evidence="13">
        <name>Zn(2+)</name>
        <dbReference type="ChEBI" id="CHEBI:29105"/>
    </cofactor>
    <text evidence="13">Binds 1 zinc ion per subunit.</text>
</comment>
<keyword evidence="8 13" id="KW-0694">RNA-binding</keyword>
<dbReference type="InterPro" id="IPR003156">
    <property type="entry name" value="DHHA1_dom"/>
</dbReference>
<evidence type="ECO:0000256" key="7">
    <source>
        <dbReference type="ARBA" id="ARBA00022840"/>
    </source>
</evidence>
<dbReference type="GO" id="GO:0002161">
    <property type="term" value="F:aminoacyl-tRNA deacylase activity"/>
    <property type="evidence" value="ECO:0007669"/>
    <property type="project" value="TreeGrafter"/>
</dbReference>
<dbReference type="FunFam" id="3.10.310.40:FF:000001">
    <property type="entry name" value="Alanine--tRNA ligase"/>
    <property type="match status" value="1"/>
</dbReference>
<comment type="domain">
    <text evidence="13">Consists of three domains; the N-terminal catalytic domain, the editing domain and the C-terminal C-Ala domain. The editing domain removes incorrectly charged amino acids, while the C-Ala domain, along with tRNA(Ala), serves as a bridge to cooperatively bring together the editing and aminoacylation centers thus stimulating deacylation of misacylated tRNAs.</text>
</comment>
<keyword evidence="9 13" id="KW-0648">Protein biosynthesis</keyword>
<dbReference type="InterPro" id="IPR012947">
    <property type="entry name" value="tRNA_SAD"/>
</dbReference>
<dbReference type="SUPFAM" id="SSF101353">
    <property type="entry name" value="Putative anticodon-binding domain of alanyl-tRNA synthetase (AlaRS)"/>
    <property type="match status" value="1"/>
</dbReference>
<dbReference type="EMBL" id="PDJJ01000001">
    <property type="protein sequence ID" value="PFG43276.1"/>
    <property type="molecule type" value="Genomic_DNA"/>
</dbReference>
<dbReference type="HAMAP" id="MF_00036_B">
    <property type="entry name" value="Ala_tRNA_synth_B"/>
    <property type="match status" value="1"/>
</dbReference>
<evidence type="ECO:0000256" key="3">
    <source>
        <dbReference type="ARBA" id="ARBA00022598"/>
    </source>
</evidence>
<keyword evidence="2 13" id="KW-0820">tRNA-binding</keyword>
<dbReference type="SUPFAM" id="SSF55186">
    <property type="entry name" value="ThrRS/AlaRS common domain"/>
    <property type="match status" value="1"/>
</dbReference>
<dbReference type="GO" id="GO:0008270">
    <property type="term" value="F:zinc ion binding"/>
    <property type="evidence" value="ECO:0007669"/>
    <property type="project" value="UniProtKB-UniRule"/>
</dbReference>
<feature type="domain" description="Alanyl-transfer RNA synthetases family profile" evidence="14">
    <location>
        <begin position="15"/>
        <end position="739"/>
    </location>
</feature>
<keyword evidence="3 13" id="KW-0436">Ligase</keyword>
<dbReference type="GO" id="GO:0005829">
    <property type="term" value="C:cytosol"/>
    <property type="evidence" value="ECO:0007669"/>
    <property type="project" value="TreeGrafter"/>
</dbReference>
<feature type="binding site" evidence="13">
    <location>
        <position position="696"/>
    </location>
    <ligand>
        <name>Zn(2+)</name>
        <dbReference type="ChEBI" id="CHEBI:29105"/>
    </ligand>
</feature>
<dbReference type="InterPro" id="IPR018164">
    <property type="entry name" value="Ala-tRNA-synth_IIc_N"/>
</dbReference>
<comment type="subcellular location">
    <subcellularLocation>
        <location evidence="13">Cytoplasm</location>
    </subcellularLocation>
</comment>
<keyword evidence="6 13" id="KW-0862">Zinc</keyword>
<dbReference type="PANTHER" id="PTHR11777:SF9">
    <property type="entry name" value="ALANINE--TRNA LIGASE, CYTOPLASMIC"/>
    <property type="match status" value="1"/>
</dbReference>
<dbReference type="CDD" id="cd00673">
    <property type="entry name" value="AlaRS_core"/>
    <property type="match status" value="1"/>
</dbReference>
<dbReference type="GO" id="GO:0000049">
    <property type="term" value="F:tRNA binding"/>
    <property type="evidence" value="ECO:0007669"/>
    <property type="project" value="UniProtKB-KW"/>
</dbReference>
<dbReference type="Gene3D" id="3.30.980.10">
    <property type="entry name" value="Threonyl-trna Synthetase, Chain A, domain 2"/>
    <property type="match status" value="1"/>
</dbReference>
<organism evidence="15 16">
    <name type="scientific">Isoptericola jiangsuensis</name>
    <dbReference type="NCBI Taxonomy" id="548579"/>
    <lineage>
        <taxon>Bacteria</taxon>
        <taxon>Bacillati</taxon>
        <taxon>Actinomycetota</taxon>
        <taxon>Actinomycetes</taxon>
        <taxon>Micrococcales</taxon>
        <taxon>Promicromonosporaceae</taxon>
        <taxon>Isoptericola</taxon>
    </lineage>
</organism>
<dbReference type="InterPro" id="IPR045864">
    <property type="entry name" value="aa-tRNA-synth_II/BPL/LPL"/>
</dbReference>
<comment type="catalytic activity">
    <reaction evidence="12 13">
        <text>tRNA(Ala) + L-alanine + ATP = L-alanyl-tRNA(Ala) + AMP + diphosphate</text>
        <dbReference type="Rhea" id="RHEA:12540"/>
        <dbReference type="Rhea" id="RHEA-COMP:9657"/>
        <dbReference type="Rhea" id="RHEA-COMP:9923"/>
        <dbReference type="ChEBI" id="CHEBI:30616"/>
        <dbReference type="ChEBI" id="CHEBI:33019"/>
        <dbReference type="ChEBI" id="CHEBI:57972"/>
        <dbReference type="ChEBI" id="CHEBI:78442"/>
        <dbReference type="ChEBI" id="CHEBI:78497"/>
        <dbReference type="ChEBI" id="CHEBI:456215"/>
        <dbReference type="EC" id="6.1.1.7"/>
    </reaction>
</comment>
<evidence type="ECO:0000256" key="5">
    <source>
        <dbReference type="ARBA" id="ARBA00022741"/>
    </source>
</evidence>
<dbReference type="EC" id="6.1.1.7" evidence="13"/>
<evidence type="ECO:0000256" key="4">
    <source>
        <dbReference type="ARBA" id="ARBA00022723"/>
    </source>
</evidence>
<evidence type="ECO:0000256" key="11">
    <source>
        <dbReference type="ARBA" id="ARBA00024779"/>
    </source>
</evidence>
<dbReference type="PRINTS" id="PR00980">
    <property type="entry name" value="TRNASYNTHALA"/>
</dbReference>
<dbReference type="Pfam" id="PF07973">
    <property type="entry name" value="tRNA_SAD"/>
    <property type="match status" value="1"/>
</dbReference>
<evidence type="ECO:0000256" key="2">
    <source>
        <dbReference type="ARBA" id="ARBA00022555"/>
    </source>
</evidence>
<evidence type="ECO:0000256" key="9">
    <source>
        <dbReference type="ARBA" id="ARBA00022917"/>
    </source>
</evidence>
<dbReference type="SUPFAM" id="SSF55681">
    <property type="entry name" value="Class II aaRS and biotin synthetases"/>
    <property type="match status" value="1"/>
</dbReference>
<dbReference type="InterPro" id="IPR018162">
    <property type="entry name" value="Ala-tRNA-ligase_IIc_anticod-bd"/>
</dbReference>
<dbReference type="Gene3D" id="3.30.930.10">
    <property type="entry name" value="Bira Bifunctional Protein, Domain 2"/>
    <property type="match status" value="1"/>
</dbReference>
<evidence type="ECO:0000256" key="8">
    <source>
        <dbReference type="ARBA" id="ARBA00022884"/>
    </source>
</evidence>
<evidence type="ECO:0000313" key="15">
    <source>
        <dbReference type="EMBL" id="PFG43276.1"/>
    </source>
</evidence>
<keyword evidence="4 13" id="KW-0479">Metal-binding</keyword>